<evidence type="ECO:0000256" key="4">
    <source>
        <dbReference type="ARBA" id="ARBA00022741"/>
    </source>
</evidence>
<keyword evidence="2 11" id="KW-0723">Serine/threonine-protein kinase</keyword>
<feature type="region of interest" description="Disordered" evidence="8">
    <location>
        <begin position="1"/>
        <end position="27"/>
    </location>
</feature>
<dbReference type="GO" id="GO:0004674">
    <property type="term" value="F:protein serine/threonine kinase activity"/>
    <property type="evidence" value="ECO:0007669"/>
    <property type="project" value="UniProtKB-KW"/>
</dbReference>
<keyword evidence="9" id="KW-0812">Transmembrane</keyword>
<feature type="binding site" evidence="7">
    <location>
        <position position="65"/>
    </location>
    <ligand>
        <name>ATP</name>
        <dbReference type="ChEBI" id="CHEBI:30616"/>
    </ligand>
</feature>
<dbReference type="AlphaFoldDB" id="A0A1G6SUQ0"/>
<evidence type="ECO:0000256" key="2">
    <source>
        <dbReference type="ARBA" id="ARBA00022527"/>
    </source>
</evidence>
<sequence>MRLIAVSLSPRPHRRVGDNGGVSTPEPADRLVAGRYRLRRLLGQGSMGTVWEAYDEYLRRPVAVKQVRLPPGVPQAQADELRERTLREARAIAVVSHPNVITLHDVALEDDEPFVVMEFMAATSLAELLKANGPLDTTQAAIVADAVAAGLAAAHSAGITHRDVKPGNVLVGPDGRVKLTDFGIARNVSERTLTRTGVMLGSPSYIAPEIASGGQVTPQADLWGLGATLFAAVEGNAPYDPDGAVVETIAKVVDGEVPQPAHEGPLRPIITGLMVKDPTARLPLREVRERLHPLLPAPGSPAYRSFAVTEDTPTVAPKPITPPPAPPPAPPGETSAPLAPAPGPLPFAAPPRRPGAAALAVAAVLLFMVAAAAGFALTRVVGGQAILPPDPPPTSPPASAPLRDLVPRTADAATLAGEQGGGFTIPAPADWVKFVEQRTARTLPNSTRVHWVSPDGAAELVVERFPNFYPKHTVGMYVRALAGRVPGYRVVGDMPLPDPAVPESARHITYRSVETAAEGSDVNRVSFANILPRSQDLWVVSVTVPIDQEDSGRRDLFTRIAPEFRPSG</sequence>
<feature type="transmembrane region" description="Helical" evidence="9">
    <location>
        <begin position="356"/>
        <end position="377"/>
    </location>
</feature>
<evidence type="ECO:0000256" key="5">
    <source>
        <dbReference type="ARBA" id="ARBA00022777"/>
    </source>
</evidence>
<keyword evidence="9" id="KW-0472">Membrane</keyword>
<dbReference type="InterPro" id="IPR011009">
    <property type="entry name" value="Kinase-like_dom_sf"/>
</dbReference>
<dbReference type="PROSITE" id="PS50011">
    <property type="entry name" value="PROTEIN_KINASE_DOM"/>
    <property type="match status" value="1"/>
</dbReference>
<evidence type="ECO:0000256" key="8">
    <source>
        <dbReference type="SAM" id="MobiDB-lite"/>
    </source>
</evidence>
<dbReference type="Gene3D" id="3.30.200.20">
    <property type="entry name" value="Phosphorylase Kinase, domain 1"/>
    <property type="match status" value="1"/>
</dbReference>
<dbReference type="Gene3D" id="1.10.510.10">
    <property type="entry name" value="Transferase(Phosphotransferase) domain 1"/>
    <property type="match status" value="1"/>
</dbReference>
<dbReference type="GO" id="GO:0005524">
    <property type="term" value="F:ATP binding"/>
    <property type="evidence" value="ECO:0007669"/>
    <property type="project" value="UniProtKB-UniRule"/>
</dbReference>
<dbReference type="PANTHER" id="PTHR43289:SF6">
    <property type="entry name" value="SERINE_THREONINE-PROTEIN KINASE NEKL-3"/>
    <property type="match status" value="1"/>
</dbReference>
<evidence type="ECO:0000256" key="3">
    <source>
        <dbReference type="ARBA" id="ARBA00022679"/>
    </source>
</evidence>
<dbReference type="EMBL" id="FMZZ01000008">
    <property type="protein sequence ID" value="SDD19927.1"/>
    <property type="molecule type" value="Genomic_DNA"/>
</dbReference>
<keyword evidence="6 7" id="KW-0067">ATP-binding</keyword>
<evidence type="ECO:0000256" key="1">
    <source>
        <dbReference type="ARBA" id="ARBA00012513"/>
    </source>
</evidence>
<evidence type="ECO:0000313" key="12">
    <source>
        <dbReference type="Proteomes" id="UP000199501"/>
    </source>
</evidence>
<organism evidence="11 12">
    <name type="scientific">Actinokineospora iranica</name>
    <dbReference type="NCBI Taxonomy" id="1271860"/>
    <lineage>
        <taxon>Bacteria</taxon>
        <taxon>Bacillati</taxon>
        <taxon>Actinomycetota</taxon>
        <taxon>Actinomycetes</taxon>
        <taxon>Pseudonocardiales</taxon>
        <taxon>Pseudonocardiaceae</taxon>
        <taxon>Actinokineospora</taxon>
    </lineage>
</organism>
<dbReference type="Pfam" id="PF00069">
    <property type="entry name" value="Pkinase"/>
    <property type="match status" value="1"/>
</dbReference>
<gene>
    <name evidence="11" type="ORF">SAMN05216174_108155</name>
</gene>
<dbReference type="EC" id="2.7.11.1" evidence="1"/>
<dbReference type="Proteomes" id="UP000199501">
    <property type="component" value="Unassembled WGS sequence"/>
</dbReference>
<evidence type="ECO:0000313" key="11">
    <source>
        <dbReference type="EMBL" id="SDD19927.1"/>
    </source>
</evidence>
<feature type="compositionally biased region" description="Pro residues" evidence="8">
    <location>
        <begin position="319"/>
        <end position="331"/>
    </location>
</feature>
<keyword evidence="4 7" id="KW-0547">Nucleotide-binding</keyword>
<dbReference type="InterPro" id="IPR017441">
    <property type="entry name" value="Protein_kinase_ATP_BS"/>
</dbReference>
<dbReference type="InterPro" id="IPR008271">
    <property type="entry name" value="Ser/Thr_kinase_AS"/>
</dbReference>
<dbReference type="SMART" id="SM00220">
    <property type="entry name" value="S_TKc"/>
    <property type="match status" value="1"/>
</dbReference>
<dbReference type="PROSITE" id="PS00107">
    <property type="entry name" value="PROTEIN_KINASE_ATP"/>
    <property type="match status" value="1"/>
</dbReference>
<keyword evidence="3" id="KW-0808">Transferase</keyword>
<dbReference type="PANTHER" id="PTHR43289">
    <property type="entry name" value="MITOGEN-ACTIVATED PROTEIN KINASE KINASE KINASE 20-RELATED"/>
    <property type="match status" value="1"/>
</dbReference>
<evidence type="ECO:0000259" key="10">
    <source>
        <dbReference type="PROSITE" id="PS50011"/>
    </source>
</evidence>
<feature type="domain" description="Protein kinase" evidence="10">
    <location>
        <begin position="36"/>
        <end position="295"/>
    </location>
</feature>
<dbReference type="PROSITE" id="PS00108">
    <property type="entry name" value="PROTEIN_KINASE_ST"/>
    <property type="match status" value="1"/>
</dbReference>
<protein>
    <recommendedName>
        <fullName evidence="1">non-specific serine/threonine protein kinase</fullName>
        <ecNumber evidence="1">2.7.11.1</ecNumber>
    </recommendedName>
</protein>
<proteinExistence type="predicted"/>
<keyword evidence="9" id="KW-1133">Transmembrane helix</keyword>
<dbReference type="STRING" id="1271860.SAMN05216174_108155"/>
<reference evidence="12" key="1">
    <citation type="submission" date="2016-10" db="EMBL/GenBank/DDBJ databases">
        <authorList>
            <person name="Varghese N."/>
            <person name="Submissions S."/>
        </authorList>
    </citation>
    <scope>NUCLEOTIDE SEQUENCE [LARGE SCALE GENOMIC DNA]</scope>
    <source>
        <strain evidence="12">IBRC-M 10403</strain>
    </source>
</reference>
<keyword evidence="12" id="KW-1185">Reference proteome</keyword>
<dbReference type="SUPFAM" id="SSF56112">
    <property type="entry name" value="Protein kinase-like (PK-like)"/>
    <property type="match status" value="1"/>
</dbReference>
<evidence type="ECO:0000256" key="9">
    <source>
        <dbReference type="SAM" id="Phobius"/>
    </source>
</evidence>
<dbReference type="CDD" id="cd14014">
    <property type="entry name" value="STKc_PknB_like"/>
    <property type="match status" value="1"/>
</dbReference>
<evidence type="ECO:0000256" key="6">
    <source>
        <dbReference type="ARBA" id="ARBA00022840"/>
    </source>
</evidence>
<evidence type="ECO:0000256" key="7">
    <source>
        <dbReference type="PROSITE-ProRule" id="PRU10141"/>
    </source>
</evidence>
<accession>A0A1G6SUQ0</accession>
<dbReference type="InterPro" id="IPR000719">
    <property type="entry name" value="Prot_kinase_dom"/>
</dbReference>
<feature type="region of interest" description="Disordered" evidence="8">
    <location>
        <begin position="312"/>
        <end position="347"/>
    </location>
</feature>
<name>A0A1G6SUQ0_9PSEU</name>
<keyword evidence="5 11" id="KW-0418">Kinase</keyword>